<keyword evidence="5" id="KW-1185">Reference proteome</keyword>
<dbReference type="InterPro" id="IPR026466">
    <property type="entry name" value="Fim_isopep_form_D2_dom"/>
</dbReference>
<reference evidence="4 5" key="1">
    <citation type="submission" date="2014-12" db="EMBL/GenBank/DDBJ databases">
        <title>Draft genome sequences of 29 type strains of Enterococci.</title>
        <authorList>
            <person name="Zhong Z."/>
            <person name="Sun Z."/>
            <person name="Liu W."/>
            <person name="Zhang W."/>
            <person name="Zhang H."/>
        </authorList>
    </citation>
    <scope>NUCLEOTIDE SEQUENCE [LARGE SCALE GENOMIC DNA]</scope>
    <source>
        <strain evidence="4 5">DSM 22802</strain>
    </source>
</reference>
<evidence type="ECO:0000256" key="1">
    <source>
        <dbReference type="SAM" id="Phobius"/>
    </source>
</evidence>
<dbReference type="InterPro" id="IPR048052">
    <property type="entry name" value="FM1-like"/>
</dbReference>
<accession>A0A1L8SRG0</accession>
<evidence type="ECO:0000313" key="5">
    <source>
        <dbReference type="Proteomes" id="UP000183700"/>
    </source>
</evidence>
<gene>
    <name evidence="4" type="ORF">RV00_GL000808</name>
</gene>
<dbReference type="Pfam" id="PF17802">
    <property type="entry name" value="SpaA"/>
    <property type="match status" value="1"/>
</dbReference>
<dbReference type="Proteomes" id="UP000183700">
    <property type="component" value="Unassembled WGS sequence"/>
</dbReference>
<dbReference type="NCBIfam" id="NF033902">
    <property type="entry name" value="iso_D2_wall_anc"/>
    <property type="match status" value="1"/>
</dbReference>
<dbReference type="NCBIfam" id="TIGR01167">
    <property type="entry name" value="LPXTG_anchor"/>
    <property type="match status" value="1"/>
</dbReference>
<name>A0A1L8SRG0_9ENTE</name>
<sequence>MLVPLFLSGQAPIVEALEETQNVVLHNLKFDQLPAEEQNTGDLMSNFQGDPLPGSVYTAYDVTDTYWKAYNAESGAHDKKEAAGITAAEKADISTATNFVFPETDQNGLAKVDLPIKSGDDNAIYLIKQTDFPEGVIQAKSKPFVLGLPSHKDDGTLRGEVHVYPKNEYATNDLIFRKYGVDEKGDTSVLKDALFILKKEGGNYFNSGTNQFDIVDEKNATKIPSDAKGDVKLTGLILASGTYEFYEVESSVATGEKQTGPKEDELFHFIKNPAVIVTVSEEGVVTKYEYYDQNSNLQSITPPVSEDNIAKAYNFKVPEIKKTVDDEKVEQGQIVSYTISQKIPADITDYTMYNLIDTYDKRLELCCSEADIKGSIKIDGQPVVLAPTYSTGANTFTLAFNPSDLAKYAKKTLTFVATMRVKTGTDLSFMDNDVTFENNFRDETDKKQIITYGKKFVKVDNKTDKQLAGAEFVIKQGARFLQLINNNGEKITSITGDDCDYTVKWVANETDATKLISNSEGRFGIYGLDSNVANYYTLVETKSPDGYVGSAELKFTADDCTSPILKVGNKAKGILPMTGGMGTIGLLVVGLVGLAAGIGYFRKRKVMES</sequence>
<dbReference type="Gene3D" id="2.60.40.10">
    <property type="entry name" value="Immunoglobulins"/>
    <property type="match status" value="2"/>
</dbReference>
<organism evidence="4 5">
    <name type="scientific">Enterococcus devriesei</name>
    <dbReference type="NCBI Taxonomy" id="319970"/>
    <lineage>
        <taxon>Bacteria</taxon>
        <taxon>Bacillati</taxon>
        <taxon>Bacillota</taxon>
        <taxon>Bacilli</taxon>
        <taxon>Lactobacillales</taxon>
        <taxon>Enterococcaceae</taxon>
        <taxon>Enterococcus</taxon>
    </lineage>
</organism>
<dbReference type="NCBIfam" id="TIGR04226">
    <property type="entry name" value="RrgB_K2N_iso_D2"/>
    <property type="match status" value="1"/>
</dbReference>
<keyword evidence="1" id="KW-0472">Membrane</keyword>
<dbReference type="AlphaFoldDB" id="A0A1L8SRG0"/>
<feature type="transmembrane region" description="Helical" evidence="1">
    <location>
        <begin position="579"/>
        <end position="601"/>
    </location>
</feature>
<feature type="domain" description="Gram-positive pilin subunit D1 N-terminal" evidence="2">
    <location>
        <begin position="19"/>
        <end position="168"/>
    </location>
</feature>
<evidence type="ECO:0000259" key="2">
    <source>
        <dbReference type="Pfam" id="PF16555"/>
    </source>
</evidence>
<dbReference type="InterPro" id="IPR013783">
    <property type="entry name" value="Ig-like_fold"/>
</dbReference>
<dbReference type="InterPro" id="IPR041033">
    <property type="entry name" value="SpaA_PFL_dom_1"/>
</dbReference>
<protein>
    <submittedName>
        <fullName evidence="4">Fimbrial isopeptide formation D2 domain-containing protein</fullName>
    </submittedName>
</protein>
<dbReference type="InterPro" id="IPR032364">
    <property type="entry name" value="GramPos_pilinD1_N"/>
</dbReference>
<feature type="domain" description="SpaA-like prealbumin fold" evidence="3">
    <location>
        <begin position="455"/>
        <end position="561"/>
    </location>
</feature>
<proteinExistence type="predicted"/>
<dbReference type="Pfam" id="PF16555">
    <property type="entry name" value="GramPos_pilinD1"/>
    <property type="match status" value="1"/>
</dbReference>
<evidence type="ECO:0000259" key="3">
    <source>
        <dbReference type="Pfam" id="PF17802"/>
    </source>
</evidence>
<dbReference type="STRING" id="319970.RV00_GL000808"/>
<keyword evidence="1" id="KW-0812">Transmembrane</keyword>
<dbReference type="Gene3D" id="2.60.40.740">
    <property type="match status" value="1"/>
</dbReference>
<evidence type="ECO:0000313" key="4">
    <source>
        <dbReference type="EMBL" id="OJG34588.1"/>
    </source>
</evidence>
<keyword evidence="1" id="KW-1133">Transmembrane helix</keyword>
<comment type="caution">
    <text evidence="4">The sequence shown here is derived from an EMBL/GenBank/DDBJ whole genome shotgun (WGS) entry which is preliminary data.</text>
</comment>
<dbReference type="EMBL" id="JXKM01000013">
    <property type="protein sequence ID" value="OJG34588.1"/>
    <property type="molecule type" value="Genomic_DNA"/>
</dbReference>